<feature type="compositionally biased region" description="Basic and acidic residues" evidence="1">
    <location>
        <begin position="117"/>
        <end position="128"/>
    </location>
</feature>
<feature type="transmembrane region" description="Helical" evidence="2">
    <location>
        <begin position="198"/>
        <end position="216"/>
    </location>
</feature>
<dbReference type="Pfam" id="PF24368">
    <property type="entry name" value="DUF7524"/>
    <property type="match status" value="1"/>
</dbReference>
<accession>A0AAV3SGT5</accession>
<evidence type="ECO:0000313" key="5">
    <source>
        <dbReference type="Proteomes" id="UP000830542"/>
    </source>
</evidence>
<gene>
    <name evidence="3" type="ORF">GCM10008985_17440</name>
    <name evidence="4" type="ORF">MUK72_12840</name>
</gene>
<dbReference type="Proteomes" id="UP000830542">
    <property type="component" value="Chromosome"/>
</dbReference>
<keyword evidence="2" id="KW-0812">Transmembrane</keyword>
<evidence type="ECO:0008006" key="7">
    <source>
        <dbReference type="Google" id="ProtNLM"/>
    </source>
</evidence>
<reference evidence="3" key="1">
    <citation type="journal article" date="2014" name="Int. J. Syst. Evol. Microbiol.">
        <title>Complete genome sequence of Corynebacterium casei LMG S-19264T (=DSM 44701T), isolated from a smear-ripened cheese.</title>
        <authorList>
            <consortium name="US DOE Joint Genome Institute (JGI-PGF)"/>
            <person name="Walter F."/>
            <person name="Albersmeier A."/>
            <person name="Kalinowski J."/>
            <person name="Ruckert C."/>
        </authorList>
    </citation>
    <scope>NUCLEOTIDE SEQUENCE</scope>
    <source>
        <strain evidence="3">JCM 12289</strain>
    </source>
</reference>
<feature type="compositionally biased region" description="Low complexity" evidence="1">
    <location>
        <begin position="135"/>
        <end position="168"/>
    </location>
</feature>
<evidence type="ECO:0000313" key="3">
    <source>
        <dbReference type="EMBL" id="GAA0461432.1"/>
    </source>
</evidence>
<keyword evidence="2" id="KW-0472">Membrane</keyword>
<sequence>MAESTASGTLSVHLNRAELHAVELPTTFASSDSFVVELDNHGEATHVHLRLDDALSEIASIPTSNHYVRPGATVRVPIRVHESGPVTGYLTVATAYGSQTEEVEVAIEPAAGKQRVEIDESLIERTDGTVDAGPTSSPTRSSGGATRSRSTGRTRSSTGDMSRSSNAGGLDSSGLLGATAVVILLGIALLFVEGVAMYIGAVAVLAGLVVAGYLLLS</sequence>
<dbReference type="KEGG" id="hdo:MUK72_12840"/>
<proteinExistence type="predicted"/>
<dbReference type="Proteomes" id="UP001500962">
    <property type="component" value="Unassembled WGS sequence"/>
</dbReference>
<organism evidence="3 6">
    <name type="scientific">Halococcus dombrowskii</name>
    <dbReference type="NCBI Taxonomy" id="179637"/>
    <lineage>
        <taxon>Archaea</taxon>
        <taxon>Methanobacteriati</taxon>
        <taxon>Methanobacteriota</taxon>
        <taxon>Stenosarchaea group</taxon>
        <taxon>Halobacteria</taxon>
        <taxon>Halobacteriales</taxon>
        <taxon>Halococcaceae</taxon>
        <taxon>Halococcus</taxon>
    </lineage>
</organism>
<evidence type="ECO:0000256" key="2">
    <source>
        <dbReference type="SAM" id="Phobius"/>
    </source>
</evidence>
<dbReference type="AlphaFoldDB" id="A0AAV3SGT5"/>
<keyword evidence="2" id="KW-1133">Transmembrane helix</keyword>
<name>A0AAV3SGT5_HALDO</name>
<reference evidence="4" key="2">
    <citation type="submission" date="2022-04" db="EMBL/GenBank/DDBJ databases">
        <title>Sequencing and genomic assembly of Halococcus dombrowskii.</title>
        <authorList>
            <person name="Lim S.W."/>
            <person name="MacLea K.S."/>
        </authorList>
    </citation>
    <scope>NUCLEOTIDE SEQUENCE</scope>
    <source>
        <strain evidence="4">H4</strain>
    </source>
</reference>
<reference evidence="3" key="3">
    <citation type="submission" date="2023-12" db="EMBL/GenBank/DDBJ databases">
        <authorList>
            <person name="Sun Q."/>
            <person name="Inoue M."/>
        </authorList>
    </citation>
    <scope>NUCLEOTIDE SEQUENCE</scope>
    <source>
        <strain evidence="3">JCM 12289</strain>
    </source>
</reference>
<protein>
    <recommendedName>
        <fullName evidence="7">CARDB domain-containing protein</fullName>
    </recommendedName>
</protein>
<evidence type="ECO:0000313" key="6">
    <source>
        <dbReference type="Proteomes" id="UP001500962"/>
    </source>
</evidence>
<keyword evidence="5" id="KW-1185">Reference proteome</keyword>
<feature type="transmembrane region" description="Helical" evidence="2">
    <location>
        <begin position="173"/>
        <end position="192"/>
    </location>
</feature>
<feature type="region of interest" description="Disordered" evidence="1">
    <location>
        <begin position="117"/>
        <end position="168"/>
    </location>
</feature>
<dbReference type="EMBL" id="BAAADN010000026">
    <property type="protein sequence ID" value="GAA0461432.1"/>
    <property type="molecule type" value="Genomic_DNA"/>
</dbReference>
<dbReference type="GeneID" id="71762750"/>
<evidence type="ECO:0000313" key="4">
    <source>
        <dbReference type="EMBL" id="UOO94845.1"/>
    </source>
</evidence>
<dbReference type="RefSeq" id="WP_244701559.1">
    <property type="nucleotide sequence ID" value="NZ_BAAADN010000026.1"/>
</dbReference>
<evidence type="ECO:0000256" key="1">
    <source>
        <dbReference type="SAM" id="MobiDB-lite"/>
    </source>
</evidence>
<dbReference type="InterPro" id="IPR055946">
    <property type="entry name" value="DUF7524"/>
</dbReference>
<dbReference type="EMBL" id="CP095005">
    <property type="protein sequence ID" value="UOO94845.1"/>
    <property type="molecule type" value="Genomic_DNA"/>
</dbReference>